<evidence type="ECO:0000256" key="9">
    <source>
        <dbReference type="HAMAP-Rule" id="MF_03110"/>
    </source>
</evidence>
<protein>
    <recommendedName>
        <fullName evidence="8 9">Structure-specific endonuclease subunit SLX4</fullName>
    </recommendedName>
</protein>
<feature type="compositionally biased region" description="Polar residues" evidence="10">
    <location>
        <begin position="716"/>
        <end position="726"/>
    </location>
</feature>
<dbReference type="GO" id="GO:0006281">
    <property type="term" value="P:DNA repair"/>
    <property type="evidence" value="ECO:0007669"/>
    <property type="project" value="UniProtKB-UniRule"/>
</dbReference>
<dbReference type="EMBL" id="JAUJDW010000017">
    <property type="protein sequence ID" value="KAK0658635.1"/>
    <property type="molecule type" value="Genomic_DNA"/>
</dbReference>
<feature type="compositionally biased region" description="Low complexity" evidence="10">
    <location>
        <begin position="13"/>
        <end position="31"/>
    </location>
</feature>
<feature type="compositionally biased region" description="Basic and acidic residues" evidence="10">
    <location>
        <begin position="809"/>
        <end position="818"/>
    </location>
</feature>
<keyword evidence="12" id="KW-1185">Reference proteome</keyword>
<evidence type="ECO:0000256" key="4">
    <source>
        <dbReference type="ARBA" id="ARBA00022763"/>
    </source>
</evidence>
<feature type="compositionally biased region" description="Basic and acidic residues" evidence="10">
    <location>
        <begin position="304"/>
        <end position="318"/>
    </location>
</feature>
<evidence type="ECO:0000256" key="10">
    <source>
        <dbReference type="SAM" id="MobiDB-lite"/>
    </source>
</evidence>
<feature type="compositionally biased region" description="Low complexity" evidence="10">
    <location>
        <begin position="57"/>
        <end position="74"/>
    </location>
</feature>
<evidence type="ECO:0000256" key="2">
    <source>
        <dbReference type="ARBA" id="ARBA00006661"/>
    </source>
</evidence>
<comment type="caution">
    <text evidence="11">The sequence shown here is derived from an EMBL/GenBank/DDBJ whole genome shotgun (WGS) entry which is preliminary data.</text>
</comment>
<evidence type="ECO:0000256" key="8">
    <source>
        <dbReference type="ARBA" id="ARBA00029496"/>
    </source>
</evidence>
<dbReference type="InterPro" id="IPR018574">
    <property type="entry name" value="Structure-sp_endonuc_su_Slx4"/>
</dbReference>
<keyword evidence="4 9" id="KW-0227">DNA damage</keyword>
<dbReference type="Pfam" id="PF09494">
    <property type="entry name" value="Slx4"/>
    <property type="match status" value="1"/>
</dbReference>
<dbReference type="HAMAP" id="MF_03110">
    <property type="entry name" value="Endonuc_su_Slx4"/>
    <property type="match status" value="1"/>
</dbReference>
<dbReference type="GO" id="GO:0033557">
    <property type="term" value="C:Slx1-Slx4 complex"/>
    <property type="evidence" value="ECO:0007669"/>
    <property type="project" value="UniProtKB-UniRule"/>
</dbReference>
<evidence type="ECO:0000313" key="11">
    <source>
        <dbReference type="EMBL" id="KAK0658635.1"/>
    </source>
</evidence>
<feature type="region of interest" description="Disordered" evidence="10">
    <location>
        <begin position="693"/>
        <end position="732"/>
    </location>
</feature>
<feature type="compositionally biased region" description="Acidic residues" evidence="10">
    <location>
        <begin position="889"/>
        <end position="899"/>
    </location>
</feature>
<comment type="subcellular location">
    <subcellularLocation>
        <location evidence="1 9">Nucleus</location>
    </subcellularLocation>
</comment>
<feature type="compositionally biased region" description="Polar residues" evidence="10">
    <location>
        <begin position="757"/>
        <end position="766"/>
    </location>
</feature>
<dbReference type="GO" id="GO:0017108">
    <property type="term" value="F:5'-flap endonuclease activity"/>
    <property type="evidence" value="ECO:0007669"/>
    <property type="project" value="InterPro"/>
</dbReference>
<organism evidence="11 12">
    <name type="scientific">Lasiodiplodia hormozganensis</name>
    <dbReference type="NCBI Taxonomy" id="869390"/>
    <lineage>
        <taxon>Eukaryota</taxon>
        <taxon>Fungi</taxon>
        <taxon>Dikarya</taxon>
        <taxon>Ascomycota</taxon>
        <taxon>Pezizomycotina</taxon>
        <taxon>Dothideomycetes</taxon>
        <taxon>Dothideomycetes incertae sedis</taxon>
        <taxon>Botryosphaeriales</taxon>
        <taxon>Botryosphaeriaceae</taxon>
        <taxon>Lasiodiplodia</taxon>
    </lineage>
</organism>
<feature type="region of interest" description="Disordered" evidence="10">
    <location>
        <begin position="754"/>
        <end position="916"/>
    </location>
</feature>
<comment type="subunit">
    <text evidence="9">Forms a heterodimer with SLX1.</text>
</comment>
<feature type="compositionally biased region" description="Basic residues" evidence="10">
    <location>
        <begin position="323"/>
        <end position="339"/>
    </location>
</feature>
<keyword evidence="11" id="KW-0540">Nuclease</keyword>
<dbReference type="SMART" id="SM00384">
    <property type="entry name" value="AT_hook"/>
    <property type="match status" value="2"/>
</dbReference>
<feature type="compositionally biased region" description="Basic and acidic residues" evidence="10">
    <location>
        <begin position="152"/>
        <end position="163"/>
    </location>
</feature>
<feature type="compositionally biased region" description="Basic residues" evidence="10">
    <location>
        <begin position="563"/>
        <end position="573"/>
    </location>
</feature>
<keyword evidence="11" id="KW-0255">Endonuclease</keyword>
<evidence type="ECO:0000256" key="6">
    <source>
        <dbReference type="ARBA" id="ARBA00023204"/>
    </source>
</evidence>
<evidence type="ECO:0000256" key="1">
    <source>
        <dbReference type="ARBA" id="ARBA00004123"/>
    </source>
</evidence>
<feature type="compositionally biased region" description="Basic and acidic residues" evidence="10">
    <location>
        <begin position="171"/>
        <end position="194"/>
    </location>
</feature>
<reference evidence="11" key="1">
    <citation type="submission" date="2023-06" db="EMBL/GenBank/DDBJ databases">
        <title>Multi-omics analyses reveal the molecular pathogenesis toolkit of Lasiodiplodia hormozganensis, a cross-kingdom pathogen.</title>
        <authorList>
            <person name="Felix C."/>
            <person name="Meneses R."/>
            <person name="Goncalves M.F.M."/>
            <person name="Tilleman L."/>
            <person name="Duarte A.S."/>
            <person name="Jorrin-Novo J.V."/>
            <person name="Van De Peer Y."/>
            <person name="Deforce D."/>
            <person name="Van Nieuwerburgh F."/>
            <person name="Esteves A.C."/>
            <person name="Alves A."/>
        </authorList>
    </citation>
    <scope>NUCLEOTIDE SEQUENCE</scope>
    <source>
        <strain evidence="11">CBS 339.90</strain>
    </source>
</reference>
<feature type="region of interest" description="Disordered" evidence="10">
    <location>
        <begin position="13"/>
        <end position="95"/>
    </location>
</feature>
<keyword evidence="7 9" id="KW-0539">Nucleus</keyword>
<keyword evidence="6 9" id="KW-0234">DNA repair</keyword>
<dbReference type="GO" id="GO:0003677">
    <property type="term" value="F:DNA binding"/>
    <property type="evidence" value="ECO:0007669"/>
    <property type="project" value="InterPro"/>
</dbReference>
<dbReference type="InterPro" id="IPR017956">
    <property type="entry name" value="AT_hook_DNA-bd_motif"/>
</dbReference>
<name>A0AA39YW28_9PEZI</name>
<dbReference type="InterPro" id="IPR027784">
    <property type="entry name" value="Slx4_ascomycetes"/>
</dbReference>
<dbReference type="Proteomes" id="UP001175001">
    <property type="component" value="Unassembled WGS sequence"/>
</dbReference>
<feature type="region of interest" description="Disordered" evidence="10">
    <location>
        <begin position="121"/>
        <end position="419"/>
    </location>
</feature>
<comment type="function">
    <text evidence="9">Regulatory subunit of the SLX1-SLX4 structure-specific endonuclease that resolves DNA secondary structures generated during DNA repair and recombination. Has endonuclease activity towards branched DNA substrates, introducing single-strand cuts in duplex DNA close to junctions with ss-DNA.</text>
</comment>
<dbReference type="GO" id="GO:0006260">
    <property type="term" value="P:DNA replication"/>
    <property type="evidence" value="ECO:0007669"/>
    <property type="project" value="InterPro"/>
</dbReference>
<sequence>MPAAFAHDVVLLSSSSSPPHIPDSDIISTPPHLRHEQQSPPPPFSAHAQPHARPFESPLALRSSSPSLPSPSALFKRPPPPQLPQLPGLKSGSRAARIPDGVAFGFASAGALVRERVLSLEEEKAEDGGQDTRNGSGEGAGGRAKTRKRAAKKADREGNEAGTKKARRGKKKDDVPPVVERVEGAEVSNGREDTTAVETGGAEKPKGQKSKAVLNNSELIRDALGLESAAEAPQSKPRAGGAVEKLKKRKAKNDPAQVSATPLDSGASTETGRFDSPLDQAAQVQPVNAQKTLEKKPRARKTKKPNDDPAKAPKDETVAKTSKPSKKQPTVRKRTKTVSKHFSPDNLVDAQAPKADEAPAPVKNPDQPLDLPPAMIRRRSWTPLKDTKSSPNGNDPLKPVDLCESSSEKTPAVAGPKPSFTELLNGFEYSAQAPGSTGAMTVRTESGEAFTKRRKLELVEKPNQPAEVAVSESVKEPPKKPGKAPKKKPRTITDLVTAAYRPAAPIEVSDSHNAPIDPKVSAFFAPPAEPTSGTERAAGQGAEKPKRASRSKSPTKKTESKAKKPTAKSKKAAKLVAEKLLSPESALLRVNRQDVLFGTSSQLAREESPTFIRDLQQAIRDSETLGSQKSSLETLHLKPAVSGSGLSLMGRRKGLWAAASRDLEDGILEEEEASTIQDGEKDIFVEDNMDFMPDDREKALSPTQDQTAATYVDPNEQPTQQPQMTSPADEDLIDEVIGLPEAPSGLLVEDDAFESFPSAQPNQPSSDYIDIDDNRGKATMATKAAARTKKAISEAEVPPTKRPRGRPRKSVEPEERTQQDLGEDTLVIQVTSPTKRPRGRPPKAAVEEKSSSRTSSPEKGARSKRTASPSATPKKRKTKTKAADKEEWPDIDEIEDSQEEISPSPPRRVKAGAIPEPLTLTPSQEEPGMMVNPEGPAIPDPIYKPRKSAKRERVPLYYLEDLFLKVTSAVKACSPSDDAAQPSWHEKMLLYDPIVAEDLAKWLNDQGIQMVVDIPVVEKKRKKKAAVDDDNTPVNEITFHREMQELPAWVVQKWCEENSVCCIPKESLWKGGRRARR</sequence>
<keyword evidence="11" id="KW-0378">Hydrolase</keyword>
<evidence type="ECO:0000256" key="7">
    <source>
        <dbReference type="ARBA" id="ARBA00023242"/>
    </source>
</evidence>
<dbReference type="AlphaFoldDB" id="A0AA39YW28"/>
<feature type="compositionally biased region" description="Polar residues" evidence="10">
    <location>
        <begin position="256"/>
        <end position="271"/>
    </location>
</feature>
<feature type="compositionally biased region" description="Polar residues" evidence="10">
    <location>
        <begin position="282"/>
        <end position="291"/>
    </location>
</feature>
<feature type="region of interest" description="Disordered" evidence="10">
    <location>
        <begin position="459"/>
        <end position="574"/>
    </location>
</feature>
<gene>
    <name evidence="9 11" type="primary">SLX4</name>
    <name evidence="11" type="ORF">DIS24_g4618</name>
</gene>
<evidence type="ECO:0000256" key="3">
    <source>
        <dbReference type="ARBA" id="ARBA00022553"/>
    </source>
</evidence>
<keyword evidence="3 9" id="KW-0597">Phosphoprotein</keyword>
<accession>A0AA39YW28</accession>
<dbReference type="GO" id="GO:0006310">
    <property type="term" value="P:DNA recombination"/>
    <property type="evidence" value="ECO:0007669"/>
    <property type="project" value="UniProtKB-UniRule"/>
</dbReference>
<comment type="PTM">
    <text evidence="9">Phosphorylated in response to DNA damage.</text>
</comment>
<feature type="compositionally biased region" description="Basic residues" evidence="10">
    <location>
        <begin position="480"/>
        <end position="490"/>
    </location>
</feature>
<evidence type="ECO:0000256" key="5">
    <source>
        <dbReference type="ARBA" id="ARBA00023172"/>
    </source>
</evidence>
<evidence type="ECO:0000313" key="12">
    <source>
        <dbReference type="Proteomes" id="UP001175001"/>
    </source>
</evidence>
<proteinExistence type="inferred from homology"/>
<keyword evidence="5 9" id="KW-0233">DNA recombination</keyword>
<comment type="similarity">
    <text evidence="2 9">Belongs to the SLX4 family.</text>
</comment>